<keyword evidence="1" id="KW-0812">Transmembrane</keyword>
<dbReference type="STRING" id="583356.Igag_1683"/>
<dbReference type="Proteomes" id="UP000001304">
    <property type="component" value="Chromosome"/>
</dbReference>
<evidence type="ECO:0000313" key="3">
    <source>
        <dbReference type="Proteomes" id="UP000001304"/>
    </source>
</evidence>
<dbReference type="EMBL" id="CP002098">
    <property type="protein sequence ID" value="ADM28480.1"/>
    <property type="molecule type" value="Genomic_DNA"/>
</dbReference>
<keyword evidence="1" id="KW-0472">Membrane</keyword>
<protein>
    <recommendedName>
        <fullName evidence="4">Type IV pilin</fullName>
    </recommendedName>
</protein>
<dbReference type="NCBIfam" id="TIGR02537">
    <property type="entry name" value="arch_flag_Nterm"/>
    <property type="match status" value="1"/>
</dbReference>
<keyword evidence="1" id="KW-1133">Transmembrane helix</keyword>
<gene>
    <name evidence="2" type="ordered locus">Igag_1683</name>
</gene>
<evidence type="ECO:0000256" key="1">
    <source>
        <dbReference type="SAM" id="Phobius"/>
    </source>
</evidence>
<organism evidence="2 3">
    <name type="scientific">Ignisphaera aggregans (strain DSM 17230 / JCM 13409 / AQ1.S1)</name>
    <dbReference type="NCBI Taxonomy" id="583356"/>
    <lineage>
        <taxon>Archaea</taxon>
        <taxon>Thermoproteota</taxon>
        <taxon>Thermoprotei</taxon>
        <taxon>Desulfurococcales</taxon>
        <taxon>Desulfurococcaceae</taxon>
        <taxon>Ignisphaera</taxon>
    </lineage>
</organism>
<evidence type="ECO:0008006" key="4">
    <source>
        <dbReference type="Google" id="ProtNLM"/>
    </source>
</evidence>
<dbReference type="BioCyc" id="IAGG583356:GHAH-1670-MONOMER"/>
<dbReference type="HOGENOM" id="CLU_1682675_0_0_2"/>
<evidence type="ECO:0000313" key="2">
    <source>
        <dbReference type="EMBL" id="ADM28480.1"/>
    </source>
</evidence>
<accession>E0SRU9</accession>
<reference evidence="2 3" key="1">
    <citation type="journal article" date="2010" name="Stand. Genomic Sci.">
        <title>Complete genome sequence of Ignisphaera aggregans type strain (AQ1.S1).</title>
        <authorList>
            <person name="Goker M."/>
            <person name="Held B."/>
            <person name="Lapidus A."/>
            <person name="Nolan M."/>
            <person name="Spring S."/>
            <person name="Yasawong M."/>
            <person name="Lucas S."/>
            <person name="Glavina Del Rio T."/>
            <person name="Tice H."/>
            <person name="Cheng J.F."/>
            <person name="Goodwin L."/>
            <person name="Tapia R."/>
            <person name="Pitluck S."/>
            <person name="Liolios K."/>
            <person name="Ivanova N."/>
            <person name="Mavromatis K."/>
            <person name="Mikhailova N."/>
            <person name="Pati A."/>
            <person name="Chen A."/>
            <person name="Palaniappan K."/>
            <person name="Brambilla E."/>
            <person name="Land M."/>
            <person name="Hauser L."/>
            <person name="Chang Y.J."/>
            <person name="Jeffries C.D."/>
            <person name="Brettin T."/>
            <person name="Detter J.C."/>
            <person name="Han C."/>
            <person name="Rohde M."/>
            <person name="Sikorski J."/>
            <person name="Woyke T."/>
            <person name="Bristow J."/>
            <person name="Eisen J.A."/>
            <person name="Markowitz V."/>
            <person name="Hugenholtz P."/>
            <person name="Kyrpides N.C."/>
            <person name="Klenk H.P."/>
        </authorList>
    </citation>
    <scope>NUCLEOTIDE SEQUENCE [LARGE SCALE GENOMIC DNA]</scope>
    <source>
        <strain evidence="3">DSM 17230 / JCM 13409 / AQ1.S1</strain>
    </source>
</reference>
<dbReference type="KEGG" id="iag:Igag_1683"/>
<dbReference type="AlphaFoldDB" id="E0SRU9"/>
<name>E0SRU9_IGNAA</name>
<dbReference type="InterPro" id="IPR013373">
    <property type="entry name" value="Flagellin/pilin_N_arc"/>
</dbReference>
<proteinExistence type="predicted"/>
<sequence>MKLSRGIEPIIATIIIVAVTLVIAIAVIGWIMGWWGALTGGQEMLQVFADSRLRITSPDGNQAEAEIHVANKGGATATIYKVEIAGTDCKAETGDFDTKDLSKDTAGNIVVPPGKDGTFTASITCSSSSLTPGATYNVKIYTKGGSTLSINLVAEQAP</sequence>
<feature type="transmembrane region" description="Helical" evidence="1">
    <location>
        <begin position="12"/>
        <end position="35"/>
    </location>
</feature>
<keyword evidence="3" id="KW-1185">Reference proteome</keyword>